<proteinExistence type="predicted"/>
<feature type="compositionally biased region" description="Low complexity" evidence="1">
    <location>
        <begin position="149"/>
        <end position="158"/>
    </location>
</feature>
<protein>
    <submittedName>
        <fullName evidence="3 4">Uncharacterized protein</fullName>
    </submittedName>
</protein>
<keyword evidence="2" id="KW-0812">Transmembrane</keyword>
<keyword evidence="2" id="KW-1133">Transmembrane helix</keyword>
<feature type="region of interest" description="Disordered" evidence="1">
    <location>
        <begin position="142"/>
        <end position="163"/>
    </location>
</feature>
<dbReference type="EMBL" id="KB097571">
    <property type="protein sequence ID" value="ESN94708.1"/>
    <property type="molecule type" value="Genomic_DNA"/>
</dbReference>
<feature type="transmembrane region" description="Helical" evidence="2">
    <location>
        <begin position="107"/>
        <end position="127"/>
    </location>
</feature>
<reference evidence="5" key="1">
    <citation type="submission" date="2012-12" db="EMBL/GenBank/DDBJ databases">
        <authorList>
            <person name="Hellsten U."/>
            <person name="Grimwood J."/>
            <person name="Chapman J.A."/>
            <person name="Shapiro H."/>
            <person name="Aerts A."/>
            <person name="Otillar R.P."/>
            <person name="Terry A.Y."/>
            <person name="Boore J.L."/>
            <person name="Simakov O."/>
            <person name="Marletaz F."/>
            <person name="Cho S.-J."/>
            <person name="Edsinger-Gonzales E."/>
            <person name="Havlak P."/>
            <person name="Kuo D.-H."/>
            <person name="Larsson T."/>
            <person name="Lv J."/>
            <person name="Arendt D."/>
            <person name="Savage R."/>
            <person name="Osoegawa K."/>
            <person name="de Jong P."/>
            <person name="Lindberg D.R."/>
            <person name="Seaver E.C."/>
            <person name="Weisblat D.A."/>
            <person name="Putnam N.H."/>
            <person name="Grigoriev I.V."/>
            <person name="Rokhsar D.S."/>
        </authorList>
    </citation>
    <scope>NUCLEOTIDE SEQUENCE</scope>
</reference>
<dbReference type="EnsemblMetazoa" id="HelroT189493">
    <property type="protein sequence ID" value="HelroP189493"/>
    <property type="gene ID" value="HelroG189493"/>
</dbReference>
<dbReference type="RefSeq" id="XP_009027741.1">
    <property type="nucleotide sequence ID" value="XM_009029493.1"/>
</dbReference>
<dbReference type="InParanoid" id="T1FR35"/>
<gene>
    <name evidence="4" type="primary">20211282</name>
    <name evidence="3" type="ORF">HELRODRAFT_189493</name>
</gene>
<evidence type="ECO:0000256" key="2">
    <source>
        <dbReference type="SAM" id="Phobius"/>
    </source>
</evidence>
<dbReference type="HOGENOM" id="CLU_883622_0_0_1"/>
<keyword evidence="2" id="KW-0472">Membrane</keyword>
<reference evidence="3 5" key="2">
    <citation type="journal article" date="2013" name="Nature">
        <title>Insights into bilaterian evolution from three spiralian genomes.</title>
        <authorList>
            <person name="Simakov O."/>
            <person name="Marletaz F."/>
            <person name="Cho S.J."/>
            <person name="Edsinger-Gonzales E."/>
            <person name="Havlak P."/>
            <person name="Hellsten U."/>
            <person name="Kuo D.H."/>
            <person name="Larsson T."/>
            <person name="Lv J."/>
            <person name="Arendt D."/>
            <person name="Savage R."/>
            <person name="Osoegawa K."/>
            <person name="de Jong P."/>
            <person name="Grimwood J."/>
            <person name="Chapman J.A."/>
            <person name="Shapiro H."/>
            <person name="Aerts A."/>
            <person name="Otillar R.P."/>
            <person name="Terry A.Y."/>
            <person name="Boore J.L."/>
            <person name="Grigoriev I.V."/>
            <person name="Lindberg D.R."/>
            <person name="Seaver E.C."/>
            <person name="Weisblat D.A."/>
            <person name="Putnam N.H."/>
            <person name="Rokhsar D.S."/>
        </authorList>
    </citation>
    <scope>NUCLEOTIDE SEQUENCE</scope>
</reference>
<name>T1FR35_HELRO</name>
<evidence type="ECO:0000313" key="4">
    <source>
        <dbReference type="EnsemblMetazoa" id="HelroP189493"/>
    </source>
</evidence>
<reference evidence="4" key="3">
    <citation type="submission" date="2015-06" db="UniProtKB">
        <authorList>
            <consortium name="EnsemblMetazoa"/>
        </authorList>
    </citation>
    <scope>IDENTIFICATION</scope>
</reference>
<evidence type="ECO:0000313" key="3">
    <source>
        <dbReference type="EMBL" id="ESN94708.1"/>
    </source>
</evidence>
<dbReference type="GeneID" id="20211282"/>
<evidence type="ECO:0000313" key="5">
    <source>
        <dbReference type="Proteomes" id="UP000015101"/>
    </source>
</evidence>
<dbReference type="Proteomes" id="UP000015101">
    <property type="component" value="Unassembled WGS sequence"/>
</dbReference>
<dbReference type="KEGG" id="hro:HELRODRAFT_189493"/>
<sequence length="315" mass="35680">MAYVAVFAKRSLKHVFQILEKDDCIEMKFQRDFDKFVIILNILNMGKFSKFSRENQSGNNKHFACLPRAVKKVACNMGRQVELPWDVKGLSGFCFRNVILSFSHTVIILRVICSSFAFTLSAMFKLVSVKKPKKKADHRCRKCDDSSDSDCSSDSNCSDSDEKPVRVDRNRILVKEVAVQKPAPRPQPQPRVVYREPAREELVNLPVPCSLLNNERSMTYSLTITPEAPPRPPSPPPQLQVQYVPVLVPAEQQYNDQPKYFPIQTQIIPAQAPAVVSVGPSYTEYAEVRKNHHHQPTVQVIAVKGQAQPGFSYIH</sequence>
<dbReference type="CTD" id="20211282"/>
<accession>T1FR35</accession>
<keyword evidence="5" id="KW-1185">Reference proteome</keyword>
<organism evidence="4 5">
    <name type="scientific">Helobdella robusta</name>
    <name type="common">Californian leech</name>
    <dbReference type="NCBI Taxonomy" id="6412"/>
    <lineage>
        <taxon>Eukaryota</taxon>
        <taxon>Metazoa</taxon>
        <taxon>Spiralia</taxon>
        <taxon>Lophotrochozoa</taxon>
        <taxon>Annelida</taxon>
        <taxon>Clitellata</taxon>
        <taxon>Hirudinea</taxon>
        <taxon>Rhynchobdellida</taxon>
        <taxon>Glossiphoniidae</taxon>
        <taxon>Helobdella</taxon>
    </lineage>
</organism>
<dbReference type="AlphaFoldDB" id="T1FR35"/>
<dbReference type="EMBL" id="AMQM01001721">
    <property type="status" value="NOT_ANNOTATED_CDS"/>
    <property type="molecule type" value="Genomic_DNA"/>
</dbReference>
<evidence type="ECO:0000256" key="1">
    <source>
        <dbReference type="SAM" id="MobiDB-lite"/>
    </source>
</evidence>